<accession>A0AAV7UNX5</accession>
<keyword evidence="1" id="KW-0175">Coiled coil</keyword>
<evidence type="ECO:0000313" key="3">
    <source>
        <dbReference type="Proteomes" id="UP001066276"/>
    </source>
</evidence>
<gene>
    <name evidence="2" type="ORF">NDU88_007205</name>
</gene>
<evidence type="ECO:0000313" key="2">
    <source>
        <dbReference type="EMBL" id="KAJ1190467.1"/>
    </source>
</evidence>
<reference evidence="2" key="1">
    <citation type="journal article" date="2022" name="bioRxiv">
        <title>Sequencing and chromosome-scale assembly of the giantPleurodeles waltlgenome.</title>
        <authorList>
            <person name="Brown T."/>
            <person name="Elewa A."/>
            <person name="Iarovenko S."/>
            <person name="Subramanian E."/>
            <person name="Araus A.J."/>
            <person name="Petzold A."/>
            <person name="Susuki M."/>
            <person name="Suzuki K.-i.T."/>
            <person name="Hayashi T."/>
            <person name="Toyoda A."/>
            <person name="Oliveira C."/>
            <person name="Osipova E."/>
            <person name="Leigh N.D."/>
            <person name="Simon A."/>
            <person name="Yun M.H."/>
        </authorList>
    </citation>
    <scope>NUCLEOTIDE SEQUENCE</scope>
    <source>
        <strain evidence="2">20211129_DDA</strain>
        <tissue evidence="2">Liver</tissue>
    </source>
</reference>
<organism evidence="2 3">
    <name type="scientific">Pleurodeles waltl</name>
    <name type="common">Iberian ribbed newt</name>
    <dbReference type="NCBI Taxonomy" id="8319"/>
    <lineage>
        <taxon>Eukaryota</taxon>
        <taxon>Metazoa</taxon>
        <taxon>Chordata</taxon>
        <taxon>Craniata</taxon>
        <taxon>Vertebrata</taxon>
        <taxon>Euteleostomi</taxon>
        <taxon>Amphibia</taxon>
        <taxon>Batrachia</taxon>
        <taxon>Caudata</taxon>
        <taxon>Salamandroidea</taxon>
        <taxon>Salamandridae</taxon>
        <taxon>Pleurodelinae</taxon>
        <taxon>Pleurodeles</taxon>
    </lineage>
</organism>
<evidence type="ECO:0000256" key="1">
    <source>
        <dbReference type="SAM" id="Coils"/>
    </source>
</evidence>
<protein>
    <submittedName>
        <fullName evidence="2">Uncharacterized protein</fullName>
    </submittedName>
</protein>
<dbReference type="EMBL" id="JANPWB010000005">
    <property type="protein sequence ID" value="KAJ1190467.1"/>
    <property type="molecule type" value="Genomic_DNA"/>
</dbReference>
<dbReference type="SUPFAM" id="SSF90257">
    <property type="entry name" value="Myosin rod fragments"/>
    <property type="match status" value="1"/>
</dbReference>
<feature type="coiled-coil region" evidence="1">
    <location>
        <begin position="87"/>
        <end position="114"/>
    </location>
</feature>
<keyword evidence="3" id="KW-1185">Reference proteome</keyword>
<comment type="caution">
    <text evidence="2">The sequence shown here is derived from an EMBL/GenBank/DDBJ whole genome shotgun (WGS) entry which is preliminary data.</text>
</comment>
<name>A0AAV7UNX5_PLEWA</name>
<proteinExistence type="predicted"/>
<dbReference type="AlphaFoldDB" id="A0AAV7UNX5"/>
<sequence length="155" mass="16890">MVGTGRLRSGTGAGRSQDVAVQDNHKLYAVLAAVERIGYSLERAHTSLEAKIDKVTSDLVLLHADHHKLADKTAAIEARVDELMRAASHLKSEMEDVLAHVVELERQVEDAEGHSRRNNIQVVGLPEGTEGQDAVAYSETWLRGLVPAGTLTPFF</sequence>
<dbReference type="Proteomes" id="UP001066276">
    <property type="component" value="Chromosome 3_1"/>
</dbReference>